<dbReference type="InterPro" id="IPR023352">
    <property type="entry name" value="MAPEG-like_dom_sf"/>
</dbReference>
<dbReference type="InterPro" id="IPR036871">
    <property type="entry name" value="PX_dom_sf"/>
</dbReference>
<feature type="compositionally biased region" description="Low complexity" evidence="5">
    <location>
        <begin position="548"/>
        <end position="560"/>
    </location>
</feature>
<dbReference type="GO" id="GO:0006886">
    <property type="term" value="P:intracellular protein transport"/>
    <property type="evidence" value="ECO:0007669"/>
    <property type="project" value="TreeGrafter"/>
</dbReference>
<comment type="subcellular location">
    <subcellularLocation>
        <location evidence="1">Membrane</location>
    </subcellularLocation>
</comment>
<dbReference type="InterPro" id="IPR001683">
    <property type="entry name" value="PX_dom"/>
</dbReference>
<keyword evidence="8" id="KW-1185">Reference proteome</keyword>
<dbReference type="AlphaFoldDB" id="A0A166APQ8"/>
<dbReference type="InterPro" id="IPR053055">
    <property type="entry name" value="VPS17"/>
</dbReference>
<dbReference type="OrthoDB" id="9976382at2759"/>
<evidence type="ECO:0000256" key="1">
    <source>
        <dbReference type="ARBA" id="ARBA00004370"/>
    </source>
</evidence>
<dbReference type="GO" id="GO:0005768">
    <property type="term" value="C:endosome"/>
    <property type="evidence" value="ECO:0007669"/>
    <property type="project" value="TreeGrafter"/>
</dbReference>
<dbReference type="STRING" id="1314776.A0A166APQ8"/>
<gene>
    <name evidence="7" type="ORF">SISSUDRAFT_1121548</name>
</gene>
<feature type="domain" description="PX" evidence="6">
    <location>
        <begin position="83"/>
        <end position="193"/>
    </location>
</feature>
<feature type="non-terminal residue" evidence="7">
    <location>
        <position position="816"/>
    </location>
</feature>
<feature type="region of interest" description="Disordered" evidence="5">
    <location>
        <begin position="1"/>
        <end position="78"/>
    </location>
</feature>
<dbReference type="GO" id="GO:0005829">
    <property type="term" value="C:cytosol"/>
    <property type="evidence" value="ECO:0007669"/>
    <property type="project" value="GOC"/>
</dbReference>
<dbReference type="Pfam" id="PF01124">
    <property type="entry name" value="MAPEG"/>
    <property type="match status" value="1"/>
</dbReference>
<evidence type="ECO:0000259" key="6">
    <source>
        <dbReference type="SMART" id="SM00312"/>
    </source>
</evidence>
<dbReference type="PANTHER" id="PTHR47433:SF1">
    <property type="entry name" value="VACUOLAR PROTEIN SORTING-ASSOCIATED PROTEIN 17"/>
    <property type="match status" value="1"/>
</dbReference>
<dbReference type="InterPro" id="IPR027267">
    <property type="entry name" value="AH/BAR_dom_sf"/>
</dbReference>
<keyword evidence="2" id="KW-0812">Transmembrane</keyword>
<accession>A0A166APQ8</accession>
<feature type="region of interest" description="Disordered" evidence="5">
    <location>
        <begin position="443"/>
        <end position="582"/>
    </location>
</feature>
<dbReference type="Gene3D" id="1.20.1270.60">
    <property type="entry name" value="Arfaptin homology (AH) domain/BAR domain"/>
    <property type="match status" value="1"/>
</dbReference>
<dbReference type="SUPFAM" id="SSF161084">
    <property type="entry name" value="MAPEG domain-like"/>
    <property type="match status" value="1"/>
</dbReference>
<evidence type="ECO:0000313" key="8">
    <source>
        <dbReference type="Proteomes" id="UP000076798"/>
    </source>
</evidence>
<dbReference type="InterPro" id="IPR001129">
    <property type="entry name" value="Membr-assoc_MAPEG"/>
</dbReference>
<keyword evidence="3" id="KW-1133">Transmembrane helix</keyword>
<keyword evidence="4" id="KW-0472">Membrane</keyword>
<proteinExistence type="predicted"/>
<protein>
    <submittedName>
        <fullName evidence="7">MAPEG-domain-containing protein</fullName>
    </submittedName>
</protein>
<dbReference type="InterPro" id="IPR037907">
    <property type="entry name" value="Vps17_PX"/>
</dbReference>
<dbReference type="InterPro" id="IPR015404">
    <property type="entry name" value="Vps5_C"/>
</dbReference>
<dbReference type="Gene3D" id="3.30.1520.10">
    <property type="entry name" value="Phox-like domain"/>
    <property type="match status" value="1"/>
</dbReference>
<evidence type="ECO:0000256" key="3">
    <source>
        <dbReference type="ARBA" id="ARBA00022989"/>
    </source>
</evidence>
<dbReference type="CDD" id="cd06891">
    <property type="entry name" value="PX_Vps17p"/>
    <property type="match status" value="1"/>
</dbReference>
<name>A0A166APQ8_9AGAM</name>
<dbReference type="Proteomes" id="UP000076798">
    <property type="component" value="Unassembled WGS sequence"/>
</dbReference>
<dbReference type="SMART" id="SM00312">
    <property type="entry name" value="PX"/>
    <property type="match status" value="1"/>
</dbReference>
<dbReference type="SUPFAM" id="SSF64268">
    <property type="entry name" value="PX domain"/>
    <property type="match status" value="1"/>
</dbReference>
<sequence length="816" mass="89016">MFDPLSSPFEVNAANTPPWPTTPHSPQALPPALRKTPHSPLPNSTPASPFGKEPQIYGQPAPGLISPAANTASNGTKFEKPGPYLRVRVVALDRNRRDLLIRMDAQTNLPNFNGQTYRNISRSYLEFQQFAEQIVYCNPQTIVPALPLAQTSAPTDEEDDRLVKIMLQRWLTRICEDPVIIKEDEVRSFIESDFGYQPTVRPKRKTSAGFSLLRRGPPDEDETLQRARFELTKLEGQFFEAAKAIDKLSKSRKVMSHGHAEMGNKLINVATTEAHPSLAAALRKFGRTWHSVGDLENVQAISECVILGDCLGYQGLNAKSAKETLQNRTQVLEEYQAAVKSSISKRRHIERLKASTNIRPDRVDEALEDMEEATKYEEVLAKRVDGISNNLHRALKTHSRTVNEDFNAALIEHVRSTLMYEKQHLRELESLRPDFAAASKKIANGVKPPPAPIVVPPQSPTSPTLPASTSVSRVPASSSTASASGSSTGRPSSAQPALSPSLPTAVASSSARPRSPVVDPLGGPGVTQSMVLPPNARAGPSTQTFGRAGPSVSSASATPSAPTPPPGQNQSYMSQSMRLPPQRNRLDAREAARYIVIRSENAIGCRCRSHAWVTRHPASALSSALLPRLVVVARFPLLIPTNNHACPCYHASREIPKTGNLLDVLDGVLRLGYVWVALASVSTLWLTQWQSVVVSKHRKLSGIKYPQVYAEKAEVAASPAALKFNCAQRAHQNTLESYAQNLFAILFTGLKYPLLASGLGAAYTFGRILYTLGYVSGDPSKRTSKGGFIGSLAAIACEELIDIVPLFSMNRIRLIS</sequence>
<feature type="compositionally biased region" description="Low complexity" evidence="5">
    <location>
        <begin position="461"/>
        <end position="518"/>
    </location>
</feature>
<dbReference type="EMBL" id="KV428136">
    <property type="protein sequence ID" value="KZT35547.1"/>
    <property type="molecule type" value="Genomic_DNA"/>
</dbReference>
<dbReference type="CDD" id="cd07596">
    <property type="entry name" value="BAR_SNX"/>
    <property type="match status" value="1"/>
</dbReference>
<dbReference type="Pfam" id="PF00787">
    <property type="entry name" value="PX"/>
    <property type="match status" value="1"/>
</dbReference>
<evidence type="ECO:0000256" key="4">
    <source>
        <dbReference type="ARBA" id="ARBA00023136"/>
    </source>
</evidence>
<organism evidence="7 8">
    <name type="scientific">Sistotremastrum suecicum HHB10207 ss-3</name>
    <dbReference type="NCBI Taxonomy" id="1314776"/>
    <lineage>
        <taxon>Eukaryota</taxon>
        <taxon>Fungi</taxon>
        <taxon>Dikarya</taxon>
        <taxon>Basidiomycota</taxon>
        <taxon>Agaricomycotina</taxon>
        <taxon>Agaricomycetes</taxon>
        <taxon>Sistotremastrales</taxon>
        <taxon>Sistotremastraceae</taxon>
        <taxon>Sistotremastrum</taxon>
    </lineage>
</organism>
<dbReference type="GO" id="GO:0042147">
    <property type="term" value="P:retrograde transport, endosome to Golgi"/>
    <property type="evidence" value="ECO:0007669"/>
    <property type="project" value="TreeGrafter"/>
</dbReference>
<feature type="compositionally biased region" description="Pro residues" evidence="5">
    <location>
        <begin position="447"/>
        <end position="460"/>
    </location>
</feature>
<dbReference type="GO" id="GO:0032266">
    <property type="term" value="F:phosphatidylinositol-3-phosphate binding"/>
    <property type="evidence" value="ECO:0007669"/>
    <property type="project" value="TreeGrafter"/>
</dbReference>
<evidence type="ECO:0000256" key="5">
    <source>
        <dbReference type="SAM" id="MobiDB-lite"/>
    </source>
</evidence>
<dbReference type="Pfam" id="PF09325">
    <property type="entry name" value="Vps5"/>
    <property type="match status" value="1"/>
</dbReference>
<feature type="compositionally biased region" description="Polar residues" evidence="5">
    <location>
        <begin position="568"/>
        <end position="577"/>
    </location>
</feature>
<evidence type="ECO:0000256" key="2">
    <source>
        <dbReference type="ARBA" id="ARBA00022692"/>
    </source>
</evidence>
<dbReference type="PANTHER" id="PTHR47433">
    <property type="entry name" value="VACUOLAR PROTEIN SORTING-ASSOCIATED PROTEIN 17"/>
    <property type="match status" value="1"/>
</dbReference>
<reference evidence="7 8" key="1">
    <citation type="journal article" date="2016" name="Mol. Biol. Evol.">
        <title>Comparative Genomics of Early-Diverging Mushroom-Forming Fungi Provides Insights into the Origins of Lignocellulose Decay Capabilities.</title>
        <authorList>
            <person name="Nagy L.G."/>
            <person name="Riley R."/>
            <person name="Tritt A."/>
            <person name="Adam C."/>
            <person name="Daum C."/>
            <person name="Floudas D."/>
            <person name="Sun H."/>
            <person name="Yadav J.S."/>
            <person name="Pangilinan J."/>
            <person name="Larsson K.H."/>
            <person name="Matsuura K."/>
            <person name="Barry K."/>
            <person name="Labutti K."/>
            <person name="Kuo R."/>
            <person name="Ohm R.A."/>
            <person name="Bhattacharya S.S."/>
            <person name="Shirouzu T."/>
            <person name="Yoshinaga Y."/>
            <person name="Martin F.M."/>
            <person name="Grigoriev I.V."/>
            <person name="Hibbett D.S."/>
        </authorList>
    </citation>
    <scope>NUCLEOTIDE SEQUENCE [LARGE SCALE GENOMIC DNA]</scope>
    <source>
        <strain evidence="7 8">HHB10207 ss-3</strain>
    </source>
</reference>
<evidence type="ECO:0000313" key="7">
    <source>
        <dbReference type="EMBL" id="KZT35547.1"/>
    </source>
</evidence>
<dbReference type="GO" id="GO:0030905">
    <property type="term" value="C:retromer, tubulation complex"/>
    <property type="evidence" value="ECO:0007669"/>
    <property type="project" value="TreeGrafter"/>
</dbReference>
<dbReference type="Gene3D" id="1.20.120.550">
    <property type="entry name" value="Membrane associated eicosanoid/glutathione metabolism-like domain"/>
    <property type="match status" value="1"/>
</dbReference>